<name>A0ABS3TT88_9PSED</name>
<reference evidence="1 2" key="1">
    <citation type="submission" date="2020-12" db="EMBL/GenBank/DDBJ databases">
        <title>Pseudomonas schmalbachii sp. nov. isolated from millipede gut.</title>
        <authorList>
            <person name="Shelomi M."/>
        </authorList>
    </citation>
    <scope>NUCLEOTIDE SEQUENCE [LARGE SCALE GENOMIC DNA]</scope>
    <source>
        <strain evidence="1 2">Milli4</strain>
    </source>
</reference>
<evidence type="ECO:0000313" key="1">
    <source>
        <dbReference type="EMBL" id="MBO3276882.1"/>
    </source>
</evidence>
<keyword evidence="2" id="KW-1185">Reference proteome</keyword>
<dbReference type="EMBL" id="JAELYA010000006">
    <property type="protein sequence ID" value="MBO3276882.1"/>
    <property type="molecule type" value="Genomic_DNA"/>
</dbReference>
<accession>A0ABS3TT88</accession>
<proteinExistence type="predicted"/>
<gene>
    <name evidence="1" type="ORF">JFY56_16785</name>
</gene>
<sequence>MKVRDYLRSHEALLLLEGHDTRVRVDGLDIVIRRMPQIEIRKLLNEATALMLDRLERNLHSSRLAFEQRPLEELSLRIALHNLYLYMMWDGVAPKYRGALHPLEPADLLKCHVAEQVMLFCRKTYGAGYRGRAAALLGYSEREFSRWEAQRPQLRMCTDNARYRVA</sequence>
<comment type="caution">
    <text evidence="1">The sequence shown here is derived from an EMBL/GenBank/DDBJ whole genome shotgun (WGS) entry which is preliminary data.</text>
</comment>
<evidence type="ECO:0000313" key="2">
    <source>
        <dbReference type="Proteomes" id="UP000669060"/>
    </source>
</evidence>
<dbReference type="RefSeq" id="WP_208315077.1">
    <property type="nucleotide sequence ID" value="NZ_JAELYA010000006.1"/>
</dbReference>
<dbReference type="Proteomes" id="UP000669060">
    <property type="component" value="Unassembled WGS sequence"/>
</dbReference>
<protein>
    <submittedName>
        <fullName evidence="1">Uncharacterized protein</fullName>
    </submittedName>
</protein>
<organism evidence="1 2">
    <name type="scientific">Pseudomonas schmalbachii</name>
    <dbReference type="NCBI Taxonomy" id="2816993"/>
    <lineage>
        <taxon>Bacteria</taxon>
        <taxon>Pseudomonadati</taxon>
        <taxon>Pseudomonadota</taxon>
        <taxon>Gammaproteobacteria</taxon>
        <taxon>Pseudomonadales</taxon>
        <taxon>Pseudomonadaceae</taxon>
        <taxon>Pseudomonas</taxon>
    </lineage>
</organism>